<protein>
    <submittedName>
        <fullName evidence="1">Zinc chelation protein</fullName>
    </submittedName>
</protein>
<proteinExistence type="predicted"/>
<accession>A0A223HZ51</accession>
<gene>
    <name evidence="1" type="ORF">Thert_01763</name>
</gene>
<organism evidence="1 2">
    <name type="scientific">Thermoanaerobacterium thermosaccharolyticum</name>
    <name type="common">Clostridium thermosaccharolyticum</name>
    <dbReference type="NCBI Taxonomy" id="1517"/>
    <lineage>
        <taxon>Bacteria</taxon>
        <taxon>Bacillati</taxon>
        <taxon>Bacillota</taxon>
        <taxon>Clostridia</taxon>
        <taxon>Thermoanaerobacterales</taxon>
        <taxon>Thermoanaerobacteraceae</taxon>
        <taxon>Thermoanaerobacterium</taxon>
    </lineage>
</organism>
<reference evidence="1 2" key="1">
    <citation type="submission" date="2016-08" db="EMBL/GenBank/DDBJ databases">
        <title>A novel genetic cassette of butanologenic Thermoanaerobacterium thermosaccharolyticum that directly convert cellulose to butanol.</title>
        <authorList>
            <person name="Li T."/>
            <person name="He J."/>
        </authorList>
    </citation>
    <scope>NUCLEOTIDE SEQUENCE [LARGE SCALE GENOMIC DNA]</scope>
    <source>
        <strain evidence="1 2">TG57</strain>
    </source>
</reference>
<dbReference type="Proteomes" id="UP000214975">
    <property type="component" value="Chromosome"/>
</dbReference>
<sequence>MLLIFLIYSKQIIIANILRALNNFPTKVEGIDKEIKLQDLISDEIFNKYINYLEKNQLNQVVGLYKEVYNELKSILNKHNNEFFDLEAASKILNQN</sequence>
<evidence type="ECO:0000313" key="2">
    <source>
        <dbReference type="Proteomes" id="UP000214975"/>
    </source>
</evidence>
<name>A0A223HZ51_THETR</name>
<dbReference type="EMBL" id="CP016893">
    <property type="protein sequence ID" value="AST57756.1"/>
    <property type="molecule type" value="Genomic_DNA"/>
</dbReference>
<dbReference type="AlphaFoldDB" id="A0A223HZ51"/>
<evidence type="ECO:0000313" key="1">
    <source>
        <dbReference type="EMBL" id="AST57756.1"/>
    </source>
</evidence>